<evidence type="ECO:0000313" key="2">
    <source>
        <dbReference type="EMBL" id="QIZ18888.1"/>
    </source>
</evidence>
<keyword evidence="2" id="KW-0614">Plasmid</keyword>
<proteinExistence type="predicted"/>
<organism evidence="2">
    <name type="scientific">Escherichia coli</name>
    <dbReference type="NCBI Taxonomy" id="562"/>
    <lineage>
        <taxon>Bacteria</taxon>
        <taxon>Pseudomonadati</taxon>
        <taxon>Pseudomonadota</taxon>
        <taxon>Gammaproteobacteria</taxon>
        <taxon>Enterobacterales</taxon>
        <taxon>Enterobacteriaceae</taxon>
        <taxon>Escherichia</taxon>
    </lineage>
</organism>
<dbReference type="EMBL" id="MT219821">
    <property type="protein sequence ID" value="QIZ18888.1"/>
    <property type="molecule type" value="Genomic_DNA"/>
</dbReference>
<evidence type="ECO:0000256" key="1">
    <source>
        <dbReference type="SAM" id="MobiDB-lite"/>
    </source>
</evidence>
<accession>A0A6H1PWF8</accession>
<name>A0A6H1PWF8_ECOLX</name>
<dbReference type="AlphaFoldDB" id="A0A6H1PWF8"/>
<reference evidence="2" key="1">
    <citation type="submission" date="2020-03" db="EMBL/GenBank/DDBJ databases">
        <title>Deciphering the structural diversity and classification of mobile tigecycline resistance gene tet(X)-bearing plasmidome among bacteria.</title>
        <authorList>
            <person name="Li R."/>
            <person name="Lu X."/>
            <person name="Peng K."/>
            <person name="Liu Z."/>
            <person name="Li Y."/>
            <person name="Liu Y."/>
            <person name="Xiao X."/>
            <person name="Wang Z."/>
        </authorList>
    </citation>
    <scope>NUCLEOTIDE SEQUENCE</scope>
    <source>
        <strain evidence="2">RF45-1</strain>
        <plasmid evidence="2">pRF45-1_31k_tetX</plasmid>
    </source>
</reference>
<gene>
    <name evidence="2" type="ORF">pRF45-1_31k_tetX_00034</name>
</gene>
<feature type="region of interest" description="Disordered" evidence="1">
    <location>
        <begin position="158"/>
        <end position="187"/>
    </location>
</feature>
<geneLocation type="plasmid" evidence="2">
    <name>pRF45-1_31k_tetX</name>
</geneLocation>
<protein>
    <submittedName>
        <fullName evidence="2">Uncharacterized protein</fullName>
    </submittedName>
</protein>
<sequence>MLPAQRRQELQQLAVHRLAGLDQPLGGAFQVHRVPQHDSRRHQVEAAGPVALLLEAPIPDFPKAVEEHRPGQRVARLTFVQAGMHAAAQFNTLQPVQDEQRALDPAQLAQGHGQSVLARVAAELAQHQRGGDGALLDRAGQAQDVVPVGTHVLDVQGAADQRAQRPGCKPEPPKFPSTPLNPCHKGI</sequence>